<dbReference type="InterPro" id="IPR053926">
    <property type="entry name" value="RecX_HTH_1st"/>
</dbReference>
<dbReference type="GO" id="GO:0006282">
    <property type="term" value="P:regulation of DNA repair"/>
    <property type="evidence" value="ECO:0007669"/>
    <property type="project" value="UniProtKB-UniRule"/>
</dbReference>
<keyword evidence="11" id="KW-1185">Reference proteome</keyword>
<protein>
    <recommendedName>
        <fullName evidence="3 5">Regulatory protein RecX</fullName>
    </recommendedName>
</protein>
<evidence type="ECO:0000259" key="9">
    <source>
        <dbReference type="Pfam" id="PF21982"/>
    </source>
</evidence>
<comment type="similarity">
    <text evidence="2 5">Belongs to the RecX family.</text>
</comment>
<dbReference type="InterPro" id="IPR053924">
    <property type="entry name" value="RecX_HTH_2nd"/>
</dbReference>
<evidence type="ECO:0000256" key="6">
    <source>
        <dbReference type="SAM" id="MobiDB-lite"/>
    </source>
</evidence>
<dbReference type="Pfam" id="PF02631">
    <property type="entry name" value="RecX_HTH2"/>
    <property type="match status" value="1"/>
</dbReference>
<feature type="compositionally biased region" description="Low complexity" evidence="6">
    <location>
        <begin position="22"/>
        <end position="31"/>
    </location>
</feature>
<proteinExistence type="inferred from homology"/>
<dbReference type="AlphaFoldDB" id="A0A949JUB0"/>
<comment type="function">
    <text evidence="5">Modulates RecA activity.</text>
</comment>
<dbReference type="RefSeq" id="WP_211041140.1">
    <property type="nucleotide sequence ID" value="NZ_JAELVF020000003.1"/>
</dbReference>
<dbReference type="Proteomes" id="UP000694501">
    <property type="component" value="Unassembled WGS sequence"/>
</dbReference>
<dbReference type="Gene3D" id="1.10.10.10">
    <property type="entry name" value="Winged helix-like DNA-binding domain superfamily/Winged helix DNA-binding domain"/>
    <property type="match status" value="2"/>
</dbReference>
<evidence type="ECO:0000259" key="8">
    <source>
        <dbReference type="Pfam" id="PF21981"/>
    </source>
</evidence>
<dbReference type="Pfam" id="PF21982">
    <property type="entry name" value="RecX_HTH1"/>
    <property type="match status" value="1"/>
</dbReference>
<dbReference type="InterPro" id="IPR036388">
    <property type="entry name" value="WH-like_DNA-bd_sf"/>
</dbReference>
<evidence type="ECO:0000256" key="4">
    <source>
        <dbReference type="ARBA" id="ARBA00022490"/>
    </source>
</evidence>
<feature type="compositionally biased region" description="Basic and acidic residues" evidence="6">
    <location>
        <begin position="32"/>
        <end position="48"/>
    </location>
</feature>
<evidence type="ECO:0000256" key="5">
    <source>
        <dbReference type="HAMAP-Rule" id="MF_01114"/>
    </source>
</evidence>
<gene>
    <name evidence="5 10" type="primary">recX</name>
    <name evidence="10" type="ORF">JGS22_022180</name>
</gene>
<feature type="domain" description="RecX first three-helical" evidence="9">
    <location>
        <begin position="63"/>
        <end position="101"/>
    </location>
</feature>
<evidence type="ECO:0000256" key="1">
    <source>
        <dbReference type="ARBA" id="ARBA00004496"/>
    </source>
</evidence>
<reference evidence="10" key="1">
    <citation type="submission" date="2021-06" db="EMBL/GenBank/DDBJ databases">
        <title>Sequencing of actinobacteria type strains.</title>
        <authorList>
            <person name="Nguyen G.-S."/>
            <person name="Wentzel A."/>
        </authorList>
    </citation>
    <scope>NUCLEOTIDE SEQUENCE</scope>
    <source>
        <strain evidence="10">P38-E01</strain>
    </source>
</reference>
<keyword evidence="4 5" id="KW-0963">Cytoplasm</keyword>
<name>A0A949JUB0_9ACTN</name>
<dbReference type="PANTHER" id="PTHR33602">
    <property type="entry name" value="REGULATORY PROTEIN RECX FAMILY PROTEIN"/>
    <property type="match status" value="1"/>
</dbReference>
<dbReference type="HAMAP" id="MF_01114">
    <property type="entry name" value="RecX"/>
    <property type="match status" value="1"/>
</dbReference>
<dbReference type="InterPro" id="IPR053925">
    <property type="entry name" value="RecX_HTH_3rd"/>
</dbReference>
<dbReference type="EMBL" id="JAELVF020000003">
    <property type="protein sequence ID" value="MBU7600265.1"/>
    <property type="molecule type" value="Genomic_DNA"/>
</dbReference>
<dbReference type="Pfam" id="PF21981">
    <property type="entry name" value="RecX_HTH3"/>
    <property type="match status" value="1"/>
</dbReference>
<comment type="caution">
    <text evidence="10">The sequence shown here is derived from an EMBL/GenBank/DDBJ whole genome shotgun (WGS) entry which is preliminary data.</text>
</comment>
<comment type="subcellular location">
    <subcellularLocation>
        <location evidence="1 5">Cytoplasm</location>
    </subcellularLocation>
</comment>
<feature type="domain" description="RecX second three-helical" evidence="7">
    <location>
        <begin position="109"/>
        <end position="149"/>
    </location>
</feature>
<accession>A0A949JUB0</accession>
<dbReference type="PANTHER" id="PTHR33602:SF1">
    <property type="entry name" value="REGULATORY PROTEIN RECX FAMILY PROTEIN"/>
    <property type="match status" value="1"/>
</dbReference>
<feature type="region of interest" description="Disordered" evidence="6">
    <location>
        <begin position="1"/>
        <end position="64"/>
    </location>
</feature>
<evidence type="ECO:0000313" key="11">
    <source>
        <dbReference type="Proteomes" id="UP000694501"/>
    </source>
</evidence>
<evidence type="ECO:0000259" key="7">
    <source>
        <dbReference type="Pfam" id="PF02631"/>
    </source>
</evidence>
<evidence type="ECO:0000313" key="10">
    <source>
        <dbReference type="EMBL" id="MBU7600265.1"/>
    </source>
</evidence>
<feature type="domain" description="RecX third three-helical" evidence="8">
    <location>
        <begin position="158"/>
        <end position="203"/>
    </location>
</feature>
<dbReference type="GO" id="GO:0005737">
    <property type="term" value="C:cytoplasm"/>
    <property type="evidence" value="ECO:0007669"/>
    <property type="project" value="UniProtKB-SubCell"/>
</dbReference>
<evidence type="ECO:0000256" key="2">
    <source>
        <dbReference type="ARBA" id="ARBA00009695"/>
    </source>
</evidence>
<dbReference type="InterPro" id="IPR003783">
    <property type="entry name" value="Regulatory_RecX"/>
</dbReference>
<organism evidence="10 11">
    <name type="scientific">Streptomyces tardus</name>
    <dbReference type="NCBI Taxonomy" id="2780544"/>
    <lineage>
        <taxon>Bacteria</taxon>
        <taxon>Bacillati</taxon>
        <taxon>Actinomycetota</taxon>
        <taxon>Actinomycetes</taxon>
        <taxon>Kitasatosporales</taxon>
        <taxon>Streptomycetaceae</taxon>
        <taxon>Streptomyces</taxon>
    </lineage>
</organism>
<evidence type="ECO:0000256" key="3">
    <source>
        <dbReference type="ARBA" id="ARBA00018111"/>
    </source>
</evidence>
<sequence>MTRRTEWAVDAAPVDDSGGPGPSRAGAGPPRGSREFGEGRRSRGRGREAEDELSEPTDPAERARQICLRLLTGTPRTRQQLAEALHKREIPEEVAEEVLSRFEEVGLIDDAAFAGAWVESRHRSRGLARGALARELRTKGVDSEVISAAVEQLDPEQEESTARRLVDRKLASTRGVDPARRMRRLVGMLARKGYGQGLAMRVVRQALEEEGEQEELLDHHLPDD</sequence>
<dbReference type="NCBIfam" id="NF001061">
    <property type="entry name" value="PRK00117.5-1"/>
    <property type="match status" value="1"/>
</dbReference>